<feature type="non-terminal residue" evidence="1">
    <location>
        <position position="1"/>
    </location>
</feature>
<organism evidence="1 2">
    <name type="scientific">Gymnopus androsaceus JB14</name>
    <dbReference type="NCBI Taxonomy" id="1447944"/>
    <lineage>
        <taxon>Eukaryota</taxon>
        <taxon>Fungi</taxon>
        <taxon>Dikarya</taxon>
        <taxon>Basidiomycota</taxon>
        <taxon>Agaricomycotina</taxon>
        <taxon>Agaricomycetes</taxon>
        <taxon>Agaricomycetidae</taxon>
        <taxon>Agaricales</taxon>
        <taxon>Marasmiineae</taxon>
        <taxon>Omphalotaceae</taxon>
        <taxon>Gymnopus</taxon>
    </lineage>
</organism>
<keyword evidence="2" id="KW-1185">Reference proteome</keyword>
<dbReference type="EMBL" id="ML771640">
    <property type="protein sequence ID" value="KAE9382386.1"/>
    <property type="molecule type" value="Genomic_DNA"/>
</dbReference>
<name>A0A6A4GA79_9AGAR</name>
<evidence type="ECO:0000313" key="1">
    <source>
        <dbReference type="EMBL" id="KAE9382386.1"/>
    </source>
</evidence>
<protein>
    <submittedName>
        <fullName evidence="1">Uncharacterized protein</fullName>
    </submittedName>
</protein>
<dbReference type="AlphaFoldDB" id="A0A6A4GA79"/>
<dbReference type="Proteomes" id="UP000799118">
    <property type="component" value="Unassembled WGS sequence"/>
</dbReference>
<reference evidence="1" key="1">
    <citation type="journal article" date="2019" name="Environ. Microbiol.">
        <title>Fungal ecological strategies reflected in gene transcription - a case study of two litter decomposers.</title>
        <authorList>
            <person name="Barbi F."/>
            <person name="Kohler A."/>
            <person name="Barry K."/>
            <person name="Baskaran P."/>
            <person name="Daum C."/>
            <person name="Fauchery L."/>
            <person name="Ihrmark K."/>
            <person name="Kuo A."/>
            <person name="LaButti K."/>
            <person name="Lipzen A."/>
            <person name="Morin E."/>
            <person name="Grigoriev I.V."/>
            <person name="Henrissat B."/>
            <person name="Lindahl B."/>
            <person name="Martin F."/>
        </authorList>
    </citation>
    <scope>NUCLEOTIDE SEQUENCE</scope>
    <source>
        <strain evidence="1">JB14</strain>
    </source>
</reference>
<sequence length="411" mass="45783">CIRAQASEAEAESAELKEGREAIISQIDLLNNQENVVVASIHGVPMEILGSIFQWCCTDQWGNGKDVGVDEDDVFPRGDVGRLSRIVLTSVCVAWCRVAHGTPELWRTLHLDLKRRDLTPAFPSGFQAGMIGAYLSHSGALSLSLQIRLDVRSTSTEVIEGILPLCPRIRSLKLAGRLISFIPLFRASSSLPKLEEIFLAIDPLHELHTTSRALFPRKIETLLGSSRLKNFTLVEENDYSLVNDLMLPSSTQLEKLIINCAQACFNPIIYLDIIAASSVSLVHLCILLPFEVEVDNSDASFAIHLPVLKTLDLTCFFDFTYDEDILRVITAPRLEVLDISRGAEDLENISSLMRELKLFQQRSHCVQLRSLDLYGLFLGEADHPGHPNPFRSVSTCGIHRQFLLDTDALLH</sequence>
<evidence type="ECO:0000313" key="2">
    <source>
        <dbReference type="Proteomes" id="UP000799118"/>
    </source>
</evidence>
<gene>
    <name evidence="1" type="ORF">BT96DRAFT_952222</name>
</gene>
<dbReference type="SUPFAM" id="SSF52047">
    <property type="entry name" value="RNI-like"/>
    <property type="match status" value="1"/>
</dbReference>
<dbReference type="Gene3D" id="3.80.10.10">
    <property type="entry name" value="Ribonuclease Inhibitor"/>
    <property type="match status" value="1"/>
</dbReference>
<proteinExistence type="predicted"/>
<feature type="non-terminal residue" evidence="1">
    <location>
        <position position="411"/>
    </location>
</feature>
<dbReference type="InterPro" id="IPR032675">
    <property type="entry name" value="LRR_dom_sf"/>
</dbReference>
<dbReference type="OrthoDB" id="3221235at2759"/>
<accession>A0A6A4GA79</accession>